<dbReference type="InterPro" id="IPR001478">
    <property type="entry name" value="PDZ"/>
</dbReference>
<feature type="region of interest" description="Disordered" evidence="1">
    <location>
        <begin position="69"/>
        <end position="110"/>
    </location>
</feature>
<accession>A0A485L972</accession>
<protein>
    <submittedName>
        <fullName evidence="4">Aste57867_18113 protein</fullName>
    </submittedName>
</protein>
<dbReference type="PROSITE" id="PS50106">
    <property type="entry name" value="PDZ"/>
    <property type="match status" value="1"/>
</dbReference>
<dbReference type="InterPro" id="IPR027417">
    <property type="entry name" value="P-loop_NTPase"/>
</dbReference>
<name>A0A485L972_9STRA</name>
<organism evidence="4 5">
    <name type="scientific">Aphanomyces stellatus</name>
    <dbReference type="NCBI Taxonomy" id="120398"/>
    <lineage>
        <taxon>Eukaryota</taxon>
        <taxon>Sar</taxon>
        <taxon>Stramenopiles</taxon>
        <taxon>Oomycota</taxon>
        <taxon>Saprolegniomycetes</taxon>
        <taxon>Saprolegniales</taxon>
        <taxon>Verrucalvaceae</taxon>
        <taxon>Aphanomyces</taxon>
    </lineage>
</organism>
<evidence type="ECO:0000256" key="1">
    <source>
        <dbReference type="SAM" id="MobiDB-lite"/>
    </source>
</evidence>
<dbReference type="AlphaFoldDB" id="A0A485L972"/>
<feature type="compositionally biased region" description="Polar residues" evidence="1">
    <location>
        <begin position="86"/>
        <end position="109"/>
    </location>
</feature>
<dbReference type="EMBL" id="CAADRA010006397">
    <property type="protein sequence ID" value="VFT94851.1"/>
    <property type="molecule type" value="Genomic_DNA"/>
</dbReference>
<reference evidence="3" key="2">
    <citation type="submission" date="2019-06" db="EMBL/GenBank/DDBJ databases">
        <title>Genomics analysis of Aphanomyces spp. identifies a new class of oomycete effector associated with host adaptation.</title>
        <authorList>
            <person name="Gaulin E."/>
        </authorList>
    </citation>
    <scope>NUCLEOTIDE SEQUENCE</scope>
    <source>
        <strain evidence="3">CBS 578.67</strain>
    </source>
</reference>
<dbReference type="CDD" id="cd19757">
    <property type="entry name" value="Bbox1"/>
    <property type="match status" value="1"/>
</dbReference>
<feature type="domain" description="PDZ" evidence="2">
    <location>
        <begin position="447"/>
        <end position="514"/>
    </location>
</feature>
<dbReference type="Proteomes" id="UP000332933">
    <property type="component" value="Unassembled WGS sequence"/>
</dbReference>
<dbReference type="EMBL" id="VJMH01006376">
    <property type="protein sequence ID" value="KAF0690488.1"/>
    <property type="molecule type" value="Genomic_DNA"/>
</dbReference>
<dbReference type="Gene3D" id="2.30.42.10">
    <property type="match status" value="1"/>
</dbReference>
<reference evidence="4 5" key="1">
    <citation type="submission" date="2019-03" db="EMBL/GenBank/DDBJ databases">
        <authorList>
            <person name="Gaulin E."/>
            <person name="Dumas B."/>
        </authorList>
    </citation>
    <scope>NUCLEOTIDE SEQUENCE [LARGE SCALE GENOMIC DNA]</scope>
    <source>
        <strain evidence="4">CBS 568.67</strain>
    </source>
</reference>
<evidence type="ECO:0000313" key="5">
    <source>
        <dbReference type="Proteomes" id="UP000332933"/>
    </source>
</evidence>
<evidence type="ECO:0000313" key="3">
    <source>
        <dbReference type="EMBL" id="KAF0690488.1"/>
    </source>
</evidence>
<dbReference type="OrthoDB" id="74098at2759"/>
<proteinExistence type="predicted"/>
<evidence type="ECO:0000313" key="4">
    <source>
        <dbReference type="EMBL" id="VFT94851.1"/>
    </source>
</evidence>
<dbReference type="InterPro" id="IPR036034">
    <property type="entry name" value="PDZ_sf"/>
</dbReference>
<dbReference type="SUPFAM" id="SSF52540">
    <property type="entry name" value="P-loop containing nucleoside triphosphate hydrolases"/>
    <property type="match status" value="1"/>
</dbReference>
<gene>
    <name evidence="4" type="primary">Aste57867_18113</name>
    <name evidence="3" type="ORF">As57867_018051</name>
    <name evidence="4" type="ORF">ASTE57867_18113</name>
</gene>
<dbReference type="SUPFAM" id="SSF50156">
    <property type="entry name" value="PDZ domain-like"/>
    <property type="match status" value="2"/>
</dbReference>
<sequence length="907" mass="100224">MQPTTSKVDLSLPLCDECEEADAALGCGACAIDDNNATLQEKPLCRDCSATLHAVKKRRHHTLRALELGAAPIPPKEQVGHAAATGKQQGGNPSTSSSSVKPQDASPASFQAHASIGDMEELDVHVSKQSDGGLGFDVTYADEGYLLVNRLGETKDHVLVGDVIVAVQDKLVRELSANQVEHLLHRHLVLRLQVLRGHGPPEALFAAWTQLVDARRVTQDEGTKEIISLQQVPSGHFHLRTNDANVDSMFEAAALSEAKVPVISFLGNTTAGKSFLIRSLMADREVRPFCFDEEKMCSTTANANMYASTHVVTDTRVNVIDFEGENGLTPFMNMIRRTKHLFHSAKDETKQRHIAVETYFPKIAYLLSDVIVLVGDTSLVNKDYFTRCRDFAMKANVGVSETMCRPSLLIVHNKCSLTANFDVAATTREFMQAHIYDEYDVVLEQAIGFGFAPSSDDGDADNQVEGSSFCAVTHVADAAARGSKIHVGDLVVALNGASLEGQSAADVLEAIETAVKPCSVRFRSAHTLNSEAMGFLDYFADVHCVRVPRGDIRQNIRGKWYNGDEILAQQLATIHHLLGDMVAKQNDMRRDISVGERGWFFLLRSIVAQVAAGKPVSFGSLLNELLSTGDGDVDRITSMFVRVYETQPVRHVDWFCQCLHFSIDVFARMIAFNMRRKAHISLLTRETVRSTHSKKCCCVVAAQAKKSLQLLLTSLQRFLPCAGVYPGAPQFVCGQHRMFHANQRGAHRTSERVPRSGPAWKQWLSELDGGCHMVWEGSFEAPPLPPTFFDLGVWDEAFLEDIHRYLFDESDKNVALKMDELLYELLAKHTAALHLEFKVLSDNTLTHVPCLRCFKGCDAKDAAAAVSMKERLLQWHTHIELIYLAPHHLGVCSGCKKYFGDIGLLSQ</sequence>
<evidence type="ECO:0000259" key="2">
    <source>
        <dbReference type="PROSITE" id="PS50106"/>
    </source>
</evidence>
<keyword evidence="5" id="KW-1185">Reference proteome</keyword>
<dbReference type="SMART" id="SM00228">
    <property type="entry name" value="PDZ"/>
    <property type="match status" value="2"/>
</dbReference>